<feature type="compositionally biased region" description="Polar residues" evidence="1">
    <location>
        <begin position="221"/>
        <end position="231"/>
    </location>
</feature>
<gene>
    <name evidence="3" type="ORF">DLJ54_00945</name>
</gene>
<feature type="transmembrane region" description="Helical" evidence="2">
    <location>
        <begin position="59"/>
        <end position="79"/>
    </location>
</feature>
<feature type="compositionally biased region" description="Basic and acidic residues" evidence="1">
    <location>
        <begin position="168"/>
        <end position="189"/>
    </location>
</feature>
<protein>
    <submittedName>
        <fullName evidence="3">Uncharacterized protein</fullName>
    </submittedName>
</protein>
<name>A0A364V8H2_9CORY</name>
<feature type="transmembrane region" description="Helical" evidence="2">
    <location>
        <begin position="118"/>
        <end position="141"/>
    </location>
</feature>
<feature type="compositionally biased region" description="Pro residues" evidence="1">
    <location>
        <begin position="203"/>
        <end position="218"/>
    </location>
</feature>
<feature type="region of interest" description="Disordered" evidence="1">
    <location>
        <begin position="166"/>
        <end position="252"/>
    </location>
</feature>
<comment type="caution">
    <text evidence="3">The sequence shown here is derived from an EMBL/GenBank/DDBJ whole genome shotgun (WGS) entry which is preliminary data.</text>
</comment>
<dbReference type="Proteomes" id="UP000251577">
    <property type="component" value="Unassembled WGS sequence"/>
</dbReference>
<reference evidence="3 4" key="1">
    <citation type="journal article" date="2018" name="Syst. Appl. Microbiol.">
        <title>Corynebacterium heidelbergense sp. nov., isolated from the preen glands of Egyptian geese (Alopochen aegyptiacus).</title>
        <authorList>
            <person name="Braun M.S."/>
            <person name="Wang E."/>
            <person name="Zimmermann S."/>
            <person name="Wink M."/>
        </authorList>
    </citation>
    <scope>NUCLEOTIDE SEQUENCE [LARGE SCALE GENOMIC DNA]</scope>
    <source>
        <strain evidence="3 4">647</strain>
    </source>
</reference>
<proteinExistence type="predicted"/>
<evidence type="ECO:0000313" key="4">
    <source>
        <dbReference type="Proteomes" id="UP000251577"/>
    </source>
</evidence>
<sequence length="252" mass="27215">MWCWLSVSSMQVLLAVVTFVSNLVDRRALRQQVGEQAKSNGPLGAGLPKGMSVDSLTTAINGTMLGWSVVIAAICAYLTFRAGRGGVYSRLFLNIASGYLILSAIFLLFSSAPATTPVGFVLLTGIITILSAVAAGLGMYFMSRPGNADWFGIPSAAEMERYANAVEAQRRQHQQERQDKRQEKQQDKRQGHHRPEHRQQPQQSPPYPQGSAPVPGPRPTSGRNPKPTSGHNPGPGPGDVTPPGGGKHHRRE</sequence>
<keyword evidence="2" id="KW-1133">Transmembrane helix</keyword>
<organism evidence="3 4">
    <name type="scientific">Corynebacterium heidelbergense</name>
    <dbReference type="NCBI Taxonomy" id="2055947"/>
    <lineage>
        <taxon>Bacteria</taxon>
        <taxon>Bacillati</taxon>
        <taxon>Actinomycetota</taxon>
        <taxon>Actinomycetes</taxon>
        <taxon>Mycobacteriales</taxon>
        <taxon>Corynebacteriaceae</taxon>
        <taxon>Corynebacterium</taxon>
    </lineage>
</organism>
<evidence type="ECO:0000256" key="1">
    <source>
        <dbReference type="SAM" id="MobiDB-lite"/>
    </source>
</evidence>
<accession>A0A364V8H2</accession>
<keyword evidence="2" id="KW-0472">Membrane</keyword>
<dbReference type="EMBL" id="QHCV01000006">
    <property type="protein sequence ID" value="RAV32929.1"/>
    <property type="molecule type" value="Genomic_DNA"/>
</dbReference>
<keyword evidence="4" id="KW-1185">Reference proteome</keyword>
<keyword evidence="2" id="KW-0812">Transmembrane</keyword>
<evidence type="ECO:0000256" key="2">
    <source>
        <dbReference type="SAM" id="Phobius"/>
    </source>
</evidence>
<evidence type="ECO:0000313" key="3">
    <source>
        <dbReference type="EMBL" id="RAV32929.1"/>
    </source>
</evidence>
<dbReference type="AlphaFoldDB" id="A0A364V8H2"/>
<feature type="transmembrane region" description="Helical" evidence="2">
    <location>
        <begin position="91"/>
        <end position="112"/>
    </location>
</feature>